<dbReference type="CDD" id="cd06960">
    <property type="entry name" value="NR_DBD_HNF4A"/>
    <property type="match status" value="1"/>
</dbReference>
<dbReference type="InterPro" id="IPR013088">
    <property type="entry name" value="Znf_NHR/GATA"/>
</dbReference>
<evidence type="ECO:0000313" key="14">
    <source>
        <dbReference type="Proteomes" id="UP000008068"/>
    </source>
</evidence>
<gene>
    <name evidence="13" type="ORF">CAEBREN_11552</name>
</gene>
<comment type="subcellular location">
    <subcellularLocation>
        <location evidence="1">Nucleus</location>
    </subcellularLocation>
</comment>
<comment type="similarity">
    <text evidence="2">Belongs to the nuclear hormone receptor family.</text>
</comment>
<dbReference type="AlphaFoldDB" id="G0NBF3"/>
<dbReference type="InParanoid" id="G0NBF3"/>
<name>G0NBF3_CAEBE</name>
<dbReference type="OrthoDB" id="9984314at2759"/>
<evidence type="ECO:0000256" key="8">
    <source>
        <dbReference type="ARBA" id="ARBA00023163"/>
    </source>
</evidence>
<evidence type="ECO:0000256" key="9">
    <source>
        <dbReference type="ARBA" id="ARBA00023170"/>
    </source>
</evidence>
<dbReference type="PANTHER" id="PTHR24083">
    <property type="entry name" value="NUCLEAR HORMONE RECEPTOR"/>
    <property type="match status" value="1"/>
</dbReference>
<sequence length="578" mass="65316">MDNIEDLPDLLVPSCNGCKSFFRRAIINGSRYNCLRGNECFDTKYPIDSTRLSCRSCRFNACVSAGMNPTAIQNEMSVDAKLLIAEVMKALEEKNGVEHVSTPSTSKLFFPDEMVNQAICKLSSVESVSSKIHDTGLPDGYCDFRNLEDILKSNMIHHNSNIPNLSKSTSEEGFPDGVLYTHCSFLASVEYSKTFGFYEKISIGDKLRLARHVIVACSTLHDAFFSINNMKSDCLTFPNGKRIGMNGDGSKKMDVFERTFLAMLRNKLDRVEYMLLKAIVLCNPAVCSLSKRAQHLLEEERRQYGFCLLRYCCLQHGALNGPTRYAELLSIVPILENQVKTLKDLHAYVLTDLRTLEVILNSNMVHCNSDIPNMEKRSSIHHNGIYAHCSFLASVEYSKTFDFYGNITMNDKIRLARHVIVACSTLHDAFFSINSLNSDCPRFPSGVRIGEKKESGNIASIFAKTFIAMFRNKLDRPEYMLLKAIVLCNPAVCSLGTKGQSFLDKERRLYGYCLLRYCRHRYGTIHGASRFAELLSIVPILENQVKLLKDVQKFVTVMAAQNKWKFTNSNLFNEVLDS</sequence>
<dbReference type="InterPro" id="IPR049636">
    <property type="entry name" value="HNF4-like_DBD"/>
</dbReference>
<evidence type="ECO:0000313" key="13">
    <source>
        <dbReference type="EMBL" id="EGT57022.1"/>
    </source>
</evidence>
<dbReference type="GO" id="GO:0003700">
    <property type="term" value="F:DNA-binding transcription factor activity"/>
    <property type="evidence" value="ECO:0007669"/>
    <property type="project" value="InterPro"/>
</dbReference>
<dbReference type="SUPFAM" id="SSF57716">
    <property type="entry name" value="Glucocorticoid receptor-like (DNA-binding domain)"/>
    <property type="match status" value="1"/>
</dbReference>
<dbReference type="EMBL" id="GL379858">
    <property type="protein sequence ID" value="EGT57022.1"/>
    <property type="molecule type" value="Genomic_DNA"/>
</dbReference>
<evidence type="ECO:0000256" key="5">
    <source>
        <dbReference type="ARBA" id="ARBA00022833"/>
    </source>
</evidence>
<dbReference type="SMART" id="SM00430">
    <property type="entry name" value="HOLI"/>
    <property type="match status" value="2"/>
</dbReference>
<dbReference type="STRING" id="135651.G0NBF3"/>
<dbReference type="SMART" id="SM00399">
    <property type="entry name" value="ZnF_C4"/>
    <property type="match status" value="1"/>
</dbReference>
<dbReference type="PROSITE" id="PS51030">
    <property type="entry name" value="NUCLEAR_REC_DBD_2"/>
    <property type="match status" value="1"/>
</dbReference>
<dbReference type="GO" id="GO:0005634">
    <property type="term" value="C:nucleus"/>
    <property type="evidence" value="ECO:0007669"/>
    <property type="project" value="UniProtKB-SubCell"/>
</dbReference>
<keyword evidence="9" id="KW-0675">Receptor</keyword>
<protein>
    <submittedName>
        <fullName evidence="13">Uncharacterized protein</fullName>
    </submittedName>
</protein>
<dbReference type="InterPro" id="IPR001628">
    <property type="entry name" value="Znf_hrmn_rcpt"/>
</dbReference>
<evidence type="ECO:0000256" key="7">
    <source>
        <dbReference type="ARBA" id="ARBA00023125"/>
    </source>
</evidence>
<keyword evidence="6" id="KW-0805">Transcription regulation</keyword>
<proteinExistence type="inferred from homology"/>
<dbReference type="Pfam" id="PF00105">
    <property type="entry name" value="zf-C4"/>
    <property type="match status" value="1"/>
</dbReference>
<dbReference type="GO" id="GO:0008270">
    <property type="term" value="F:zinc ion binding"/>
    <property type="evidence" value="ECO:0007669"/>
    <property type="project" value="UniProtKB-KW"/>
</dbReference>
<evidence type="ECO:0000259" key="12">
    <source>
        <dbReference type="PROSITE" id="PS51843"/>
    </source>
</evidence>
<dbReference type="HOGENOM" id="CLU_436963_0_0_1"/>
<dbReference type="OMA" id="CNPAVCS"/>
<keyword evidence="10" id="KW-0539">Nucleus</keyword>
<keyword evidence="5" id="KW-0862">Zinc</keyword>
<dbReference type="Gene3D" id="1.10.565.10">
    <property type="entry name" value="Retinoid X Receptor"/>
    <property type="match status" value="2"/>
</dbReference>
<dbReference type="InterPro" id="IPR000536">
    <property type="entry name" value="Nucl_hrmn_rcpt_lig-bd"/>
</dbReference>
<dbReference type="InterPro" id="IPR035500">
    <property type="entry name" value="NHR-like_dom_sf"/>
</dbReference>
<keyword evidence="4" id="KW-0863">Zinc-finger</keyword>
<dbReference type="InterPro" id="IPR050274">
    <property type="entry name" value="Nuclear_hormone_rcpt_NR2"/>
</dbReference>
<evidence type="ECO:0000259" key="11">
    <source>
        <dbReference type="PROSITE" id="PS51030"/>
    </source>
</evidence>
<keyword evidence="14" id="KW-1185">Reference proteome</keyword>
<feature type="domain" description="Nuclear receptor" evidence="11">
    <location>
        <begin position="12"/>
        <end position="74"/>
    </location>
</feature>
<evidence type="ECO:0000256" key="2">
    <source>
        <dbReference type="ARBA" id="ARBA00005993"/>
    </source>
</evidence>
<dbReference type="PROSITE" id="PS51843">
    <property type="entry name" value="NR_LBD"/>
    <property type="match status" value="2"/>
</dbReference>
<evidence type="ECO:0000256" key="1">
    <source>
        <dbReference type="ARBA" id="ARBA00004123"/>
    </source>
</evidence>
<evidence type="ECO:0000256" key="6">
    <source>
        <dbReference type="ARBA" id="ARBA00023015"/>
    </source>
</evidence>
<feature type="domain" description="NR LBD" evidence="12">
    <location>
        <begin position="334"/>
        <end position="574"/>
    </location>
</feature>
<dbReference type="Gene3D" id="3.30.50.10">
    <property type="entry name" value="Erythroid Transcription Factor GATA-1, subunit A"/>
    <property type="match status" value="1"/>
</dbReference>
<dbReference type="GO" id="GO:0000978">
    <property type="term" value="F:RNA polymerase II cis-regulatory region sequence-specific DNA binding"/>
    <property type="evidence" value="ECO:0007669"/>
    <property type="project" value="InterPro"/>
</dbReference>
<dbReference type="eggNOG" id="ENOG502TJBG">
    <property type="taxonomic scope" value="Eukaryota"/>
</dbReference>
<evidence type="ECO:0000256" key="4">
    <source>
        <dbReference type="ARBA" id="ARBA00022771"/>
    </source>
</evidence>
<organism evidence="14">
    <name type="scientific">Caenorhabditis brenneri</name>
    <name type="common">Nematode worm</name>
    <dbReference type="NCBI Taxonomy" id="135651"/>
    <lineage>
        <taxon>Eukaryota</taxon>
        <taxon>Metazoa</taxon>
        <taxon>Ecdysozoa</taxon>
        <taxon>Nematoda</taxon>
        <taxon>Chromadorea</taxon>
        <taxon>Rhabditida</taxon>
        <taxon>Rhabditina</taxon>
        <taxon>Rhabditomorpha</taxon>
        <taxon>Rhabditoidea</taxon>
        <taxon>Rhabditidae</taxon>
        <taxon>Peloderinae</taxon>
        <taxon>Caenorhabditis</taxon>
    </lineage>
</organism>
<keyword evidence="7" id="KW-0238">DNA-binding</keyword>
<evidence type="ECO:0000256" key="3">
    <source>
        <dbReference type="ARBA" id="ARBA00022723"/>
    </source>
</evidence>
<dbReference type="FunFam" id="1.10.565.10:FF:000094">
    <property type="entry name" value="Protein CBG10507"/>
    <property type="match status" value="1"/>
</dbReference>
<feature type="domain" description="NR LBD" evidence="12">
    <location>
        <begin position="142"/>
        <end position="338"/>
    </location>
</feature>
<dbReference type="Pfam" id="PF00104">
    <property type="entry name" value="Hormone_recep"/>
    <property type="match status" value="2"/>
</dbReference>
<keyword evidence="8" id="KW-0804">Transcription</keyword>
<dbReference type="SUPFAM" id="SSF48508">
    <property type="entry name" value="Nuclear receptor ligand-binding domain"/>
    <property type="match status" value="2"/>
</dbReference>
<dbReference type="Proteomes" id="UP000008068">
    <property type="component" value="Unassembled WGS sequence"/>
</dbReference>
<evidence type="ECO:0000256" key="10">
    <source>
        <dbReference type="ARBA" id="ARBA00023242"/>
    </source>
</evidence>
<keyword evidence="3" id="KW-0479">Metal-binding</keyword>
<reference evidence="14" key="1">
    <citation type="submission" date="2011-07" db="EMBL/GenBank/DDBJ databases">
        <authorList>
            <consortium name="Caenorhabditis brenneri Sequencing and Analysis Consortium"/>
            <person name="Wilson R.K."/>
        </authorList>
    </citation>
    <scope>NUCLEOTIDE SEQUENCE [LARGE SCALE GENOMIC DNA]</scope>
    <source>
        <strain evidence="14">PB2801</strain>
    </source>
</reference>
<accession>G0NBF3</accession>
<dbReference type="PRINTS" id="PR00047">
    <property type="entry name" value="STROIDFINGER"/>
</dbReference>